<keyword evidence="7" id="KW-0699">rRNA-binding</keyword>
<gene>
    <name evidence="7 8" type="primary">rpsN</name>
    <name evidence="8" type="ORF">DI628_03995</name>
</gene>
<dbReference type="Pfam" id="PF00253">
    <property type="entry name" value="Ribosomal_S14"/>
    <property type="match status" value="1"/>
</dbReference>
<evidence type="ECO:0000256" key="4">
    <source>
        <dbReference type="ARBA" id="ARBA00023274"/>
    </source>
</evidence>
<comment type="similarity">
    <text evidence="2 7">Belongs to the universal ribosomal protein uS14 family.</text>
</comment>
<dbReference type="InterPro" id="IPR018271">
    <property type="entry name" value="Ribosomal_uS14_CS"/>
</dbReference>
<dbReference type="NCBIfam" id="NF006477">
    <property type="entry name" value="PRK08881.1"/>
    <property type="match status" value="1"/>
</dbReference>
<dbReference type="SUPFAM" id="SSF57716">
    <property type="entry name" value="Glucocorticoid receptor-like (DNA-binding domain)"/>
    <property type="match status" value="1"/>
</dbReference>
<dbReference type="GO" id="GO:0005737">
    <property type="term" value="C:cytoplasm"/>
    <property type="evidence" value="ECO:0007669"/>
    <property type="project" value="UniProtKB-ARBA"/>
</dbReference>
<evidence type="ECO:0000313" key="9">
    <source>
        <dbReference type="Proteomes" id="UP000320948"/>
    </source>
</evidence>
<proteinExistence type="inferred from homology"/>
<name>A0A6N4REW8_BLAVI</name>
<dbReference type="InterPro" id="IPR023036">
    <property type="entry name" value="Ribosomal_uS14_bac/plastid"/>
</dbReference>
<dbReference type="AlphaFoldDB" id="A0A6N4REW8"/>
<reference evidence="8 9" key="1">
    <citation type="journal article" date="2017" name="Nat. Commun.">
        <title>In situ click chemistry generation of cyclooxygenase-2 inhibitors.</title>
        <authorList>
            <person name="Bhardwaj A."/>
            <person name="Kaur J."/>
            <person name="Wuest M."/>
            <person name="Wuest F."/>
        </authorList>
    </citation>
    <scope>NUCLEOTIDE SEQUENCE [LARGE SCALE GENOMIC DNA]</scope>
    <source>
        <strain evidence="8">S2_018_000_R2_106</strain>
    </source>
</reference>
<dbReference type="GO" id="GO:0015935">
    <property type="term" value="C:small ribosomal subunit"/>
    <property type="evidence" value="ECO:0007669"/>
    <property type="project" value="TreeGrafter"/>
</dbReference>
<dbReference type="PANTHER" id="PTHR19836:SF19">
    <property type="entry name" value="SMALL RIBOSOMAL SUBUNIT PROTEIN US14M"/>
    <property type="match status" value="1"/>
</dbReference>
<dbReference type="GO" id="GO:0003735">
    <property type="term" value="F:structural constituent of ribosome"/>
    <property type="evidence" value="ECO:0007669"/>
    <property type="project" value="InterPro"/>
</dbReference>
<evidence type="ECO:0000256" key="7">
    <source>
        <dbReference type="HAMAP-Rule" id="MF_00537"/>
    </source>
</evidence>
<comment type="caution">
    <text evidence="8">The sequence shown here is derived from an EMBL/GenBank/DDBJ whole genome shotgun (WGS) entry which is preliminary data.</text>
</comment>
<dbReference type="HAMAP" id="MF_00537">
    <property type="entry name" value="Ribosomal_uS14_1"/>
    <property type="match status" value="1"/>
</dbReference>
<dbReference type="FunFam" id="1.10.287.1480:FF:000001">
    <property type="entry name" value="30S ribosomal protein S14"/>
    <property type="match status" value="1"/>
</dbReference>
<dbReference type="GO" id="GO:0019843">
    <property type="term" value="F:rRNA binding"/>
    <property type="evidence" value="ECO:0007669"/>
    <property type="project" value="UniProtKB-UniRule"/>
</dbReference>
<evidence type="ECO:0000256" key="6">
    <source>
        <dbReference type="ARBA" id="ARBA00047110"/>
    </source>
</evidence>
<dbReference type="Proteomes" id="UP000320948">
    <property type="component" value="Unassembled WGS sequence"/>
</dbReference>
<keyword evidence="4 7" id="KW-0687">Ribonucleoprotein</keyword>
<evidence type="ECO:0000256" key="3">
    <source>
        <dbReference type="ARBA" id="ARBA00022980"/>
    </source>
</evidence>
<dbReference type="InterPro" id="IPR001209">
    <property type="entry name" value="Ribosomal_uS14"/>
</dbReference>
<comment type="function">
    <text evidence="1 7">Binds 16S rRNA, required for the assembly of 30S particles and may also be responsible for determining the conformation of the 16S rRNA at the A site.</text>
</comment>
<accession>A0A6N4REW8</accession>
<comment type="subunit">
    <text evidence="6 7">Part of the 30S ribosomal subunit. Contacts proteins S3 and S10.</text>
</comment>
<evidence type="ECO:0000256" key="2">
    <source>
        <dbReference type="ARBA" id="ARBA00009083"/>
    </source>
</evidence>
<evidence type="ECO:0000256" key="1">
    <source>
        <dbReference type="ARBA" id="ARBA00003686"/>
    </source>
</evidence>
<protein>
    <recommendedName>
        <fullName evidence="5 7">Small ribosomal subunit protein uS14</fullName>
    </recommendedName>
</protein>
<dbReference type="PANTHER" id="PTHR19836">
    <property type="entry name" value="30S RIBOSOMAL PROTEIN S14"/>
    <property type="match status" value="1"/>
</dbReference>
<evidence type="ECO:0000256" key="5">
    <source>
        <dbReference type="ARBA" id="ARBA00035167"/>
    </source>
</evidence>
<dbReference type="EMBL" id="VAFM01000001">
    <property type="protein sequence ID" value="TKW61789.1"/>
    <property type="molecule type" value="Genomic_DNA"/>
</dbReference>
<keyword evidence="7" id="KW-0694">RNA-binding</keyword>
<sequence>MAKVGMINRENTRAKLGKRDAEKRAELKKAIVAAEGLEDKMTLVQKLADLARNGSKSRQRNRCSLTGRPRGYNGRFGLSRNKLRELASLGLLPGVRKASW</sequence>
<dbReference type="PROSITE" id="PS00527">
    <property type="entry name" value="RIBOSOMAL_S14"/>
    <property type="match status" value="1"/>
</dbReference>
<organism evidence="8 9">
    <name type="scientific">Blastochloris viridis</name>
    <name type="common">Rhodopseudomonas viridis</name>
    <dbReference type="NCBI Taxonomy" id="1079"/>
    <lineage>
        <taxon>Bacteria</taxon>
        <taxon>Pseudomonadati</taxon>
        <taxon>Pseudomonadota</taxon>
        <taxon>Alphaproteobacteria</taxon>
        <taxon>Hyphomicrobiales</taxon>
        <taxon>Blastochloridaceae</taxon>
        <taxon>Blastochloris</taxon>
    </lineage>
</organism>
<dbReference type="Gene3D" id="1.10.287.1480">
    <property type="match status" value="1"/>
</dbReference>
<evidence type="ECO:0000313" key="8">
    <source>
        <dbReference type="EMBL" id="TKW61789.1"/>
    </source>
</evidence>
<keyword evidence="3 7" id="KW-0689">Ribosomal protein</keyword>
<dbReference type="GO" id="GO:0006412">
    <property type="term" value="P:translation"/>
    <property type="evidence" value="ECO:0007669"/>
    <property type="project" value="UniProtKB-UniRule"/>
</dbReference>